<dbReference type="OrthoDB" id="5574284at2"/>
<dbReference type="InterPro" id="IPR051803">
    <property type="entry name" value="TA_system_RelE-like_toxin"/>
</dbReference>
<dbReference type="STRING" id="1168035.SAMN05444280_11061"/>
<dbReference type="EMBL" id="FQZE01000010">
    <property type="protein sequence ID" value="SHJ05875.1"/>
    <property type="molecule type" value="Genomic_DNA"/>
</dbReference>
<dbReference type="PANTHER" id="PTHR33755">
    <property type="entry name" value="TOXIN PARE1-RELATED"/>
    <property type="match status" value="1"/>
</dbReference>
<dbReference type="AlphaFoldDB" id="A0A1M6G7D4"/>
<dbReference type="InterPro" id="IPR035093">
    <property type="entry name" value="RelE/ParE_toxin_dom_sf"/>
</dbReference>
<reference evidence="3 4" key="1">
    <citation type="submission" date="2016-11" db="EMBL/GenBank/DDBJ databases">
        <authorList>
            <person name="Jaros S."/>
            <person name="Januszkiewicz K."/>
            <person name="Wedrychowicz H."/>
        </authorList>
    </citation>
    <scope>NUCLEOTIDE SEQUENCE [LARGE SCALE GENOMIC DNA]</scope>
    <source>
        <strain evidence="3 4">DSM 27063</strain>
    </source>
</reference>
<comment type="similarity">
    <text evidence="1">Belongs to the RelE toxin family.</text>
</comment>
<name>A0A1M6G7D4_9BACT</name>
<dbReference type="Proteomes" id="UP000184050">
    <property type="component" value="Unassembled WGS sequence"/>
</dbReference>
<dbReference type="Gene3D" id="3.30.2310.20">
    <property type="entry name" value="RelE-like"/>
    <property type="match status" value="1"/>
</dbReference>
<gene>
    <name evidence="3" type="ORF">SAMN05444280_11061</name>
</gene>
<accession>A0A1M6G7D4</accession>
<proteinExistence type="inferred from homology"/>
<sequence length="102" mass="12275">MELKVFWTETALEMLEDIYAYYKSEANIDIARLLVKKIVNRTLQLKTNPQSGPREPLLEQRKFEYRYLVEGNYKIIYWKENNYVNIAAVFDTRQNPLKIRNV</sequence>
<evidence type="ECO:0000256" key="1">
    <source>
        <dbReference type="ARBA" id="ARBA00006226"/>
    </source>
</evidence>
<protein>
    <submittedName>
        <fullName evidence="3">Plasmid stabilization system protein ParE</fullName>
    </submittedName>
</protein>
<dbReference type="PANTHER" id="PTHR33755:SF5">
    <property type="entry name" value="TYPE II TOXIN-ANTITOXIN SYSTEM RELE_PARE FAMILY TOXIN"/>
    <property type="match status" value="1"/>
</dbReference>
<organism evidence="3 4">
    <name type="scientific">Tangfeifania diversioriginum</name>
    <dbReference type="NCBI Taxonomy" id="1168035"/>
    <lineage>
        <taxon>Bacteria</taxon>
        <taxon>Pseudomonadati</taxon>
        <taxon>Bacteroidota</taxon>
        <taxon>Bacteroidia</taxon>
        <taxon>Marinilabiliales</taxon>
        <taxon>Prolixibacteraceae</taxon>
        <taxon>Tangfeifania</taxon>
    </lineage>
</organism>
<dbReference type="InterPro" id="IPR007712">
    <property type="entry name" value="RelE/ParE_toxin"/>
</dbReference>
<dbReference type="RefSeq" id="WP_073168288.1">
    <property type="nucleotide sequence ID" value="NZ_FQZE01000010.1"/>
</dbReference>
<dbReference type="SUPFAM" id="SSF143011">
    <property type="entry name" value="RelE-like"/>
    <property type="match status" value="1"/>
</dbReference>
<evidence type="ECO:0000256" key="2">
    <source>
        <dbReference type="ARBA" id="ARBA00022649"/>
    </source>
</evidence>
<evidence type="ECO:0000313" key="3">
    <source>
        <dbReference type="EMBL" id="SHJ05875.1"/>
    </source>
</evidence>
<keyword evidence="2" id="KW-1277">Toxin-antitoxin system</keyword>
<dbReference type="Pfam" id="PF05016">
    <property type="entry name" value="ParE_toxin"/>
    <property type="match status" value="1"/>
</dbReference>
<keyword evidence="4" id="KW-1185">Reference proteome</keyword>
<evidence type="ECO:0000313" key="4">
    <source>
        <dbReference type="Proteomes" id="UP000184050"/>
    </source>
</evidence>